<protein>
    <submittedName>
        <fullName evidence="6">AraC family transcriptional regulator</fullName>
    </submittedName>
</protein>
<keyword evidence="4" id="KW-1133">Transmembrane helix</keyword>
<evidence type="ECO:0000259" key="5">
    <source>
        <dbReference type="PROSITE" id="PS01124"/>
    </source>
</evidence>
<keyword evidence="3" id="KW-0804">Transcription</keyword>
<dbReference type="PANTHER" id="PTHR43280">
    <property type="entry name" value="ARAC-FAMILY TRANSCRIPTIONAL REGULATOR"/>
    <property type="match status" value="1"/>
</dbReference>
<evidence type="ECO:0000256" key="2">
    <source>
        <dbReference type="ARBA" id="ARBA00023125"/>
    </source>
</evidence>
<comment type="caution">
    <text evidence="6">The sequence shown here is derived from an EMBL/GenBank/DDBJ whole genome shotgun (WGS) entry which is preliminary data.</text>
</comment>
<dbReference type="Gene3D" id="1.10.10.60">
    <property type="entry name" value="Homeodomain-like"/>
    <property type="match status" value="2"/>
</dbReference>
<dbReference type="SMART" id="SM00342">
    <property type="entry name" value="HTH_ARAC"/>
    <property type="match status" value="1"/>
</dbReference>
<dbReference type="SUPFAM" id="SSF46689">
    <property type="entry name" value="Homeodomain-like"/>
    <property type="match status" value="1"/>
</dbReference>
<sequence length="784" mass="90422">MKWRRFAYPIYGNKLFNKILIYFLSLLLPIVIIGLIVYWNVDHLVKKDVTQKLSDNLSFSSRTVDVYLGMAQSTNNNLILSDTFQRFVQPYRLLSDDDKVNLPLVVRAIANNQNVLSSFVDQIFMYVDTDKVYTSQEVVDFNVFFDTFYIMSGYDKSFWKQKLQSGSFFELLPPSDVLSYNHVDPRQVIPSVTTQYVNGRLVTMVTGISASAITSTLKNNSIFSETSYFILDKNQRLVVSSDSLDPNAARQIADQFQGKEQHAYVKVDGEHALVVRIPSETYGLYYYSVTPIASFSNETSGILSLILWICLTLMIVGVVFSFIFSFSIYNPIKNIREILGESDKTQDTYGKSRSSDDWNTIGRRIDQLVKQHQDAALKINRYSSELLDQFFIYLLRGNPWKQQDTPNRVLDEIGFTADRYMCCCFMFQFKERYYHEIGERDRLLIQEKMKRVIGGIMLPYVNGYLLEYEPDFYVYMVSLKQSEDRSRFDQAIEKIKTTFEYDAIYCELTIGIGNIYDNMADIAKSYSEAITAMDRRKSGIVTTIADAAELTIEETYYYSFLDENKIVNGLKAGNLEGIKADVEALIELNRGRGVSYSYLGTLLVELWNTGIRYTAERQLRVDQFISESEYAVLSSKNTRPNELSDRLQKLFHFYERIIHETVFKNEPRSKTMISVISNYIDKNYHKDIYLESISGEIGLSAKYVSRIFKEGAGIGISEYISFVRMEKAKELLLTTDYKISHIADLVGISSRTTFLRVFKKHEGVSPMDYRNAHASSLQRRVDDM</sequence>
<dbReference type="InterPro" id="IPR009057">
    <property type="entry name" value="Homeodomain-like_sf"/>
</dbReference>
<organism evidence="6 7">
    <name type="scientific">Paenibacillus cremeus</name>
    <dbReference type="NCBI Taxonomy" id="2163881"/>
    <lineage>
        <taxon>Bacteria</taxon>
        <taxon>Bacillati</taxon>
        <taxon>Bacillota</taxon>
        <taxon>Bacilli</taxon>
        <taxon>Bacillales</taxon>
        <taxon>Paenibacillaceae</taxon>
        <taxon>Paenibacillus</taxon>
    </lineage>
</organism>
<dbReference type="InterPro" id="IPR018060">
    <property type="entry name" value="HTH_AraC"/>
</dbReference>
<accession>A0A559KGD0</accession>
<name>A0A559KGD0_9BACL</name>
<dbReference type="InterPro" id="IPR041522">
    <property type="entry name" value="CdaR_GGDEF"/>
</dbReference>
<feature type="transmembrane region" description="Helical" evidence="4">
    <location>
        <begin position="20"/>
        <end position="41"/>
    </location>
</feature>
<keyword evidence="2" id="KW-0238">DNA-binding</keyword>
<evidence type="ECO:0000256" key="3">
    <source>
        <dbReference type="ARBA" id="ARBA00023163"/>
    </source>
</evidence>
<dbReference type="GO" id="GO:0043565">
    <property type="term" value="F:sequence-specific DNA binding"/>
    <property type="evidence" value="ECO:0007669"/>
    <property type="project" value="InterPro"/>
</dbReference>
<dbReference type="EMBL" id="VNJI01000004">
    <property type="protein sequence ID" value="TVY11179.1"/>
    <property type="molecule type" value="Genomic_DNA"/>
</dbReference>
<feature type="domain" description="HTH araC/xylS-type" evidence="5">
    <location>
        <begin position="674"/>
        <end position="772"/>
    </location>
</feature>
<dbReference type="OrthoDB" id="2485253at2"/>
<keyword evidence="4" id="KW-0812">Transmembrane</keyword>
<dbReference type="Proteomes" id="UP000317036">
    <property type="component" value="Unassembled WGS sequence"/>
</dbReference>
<evidence type="ECO:0000313" key="7">
    <source>
        <dbReference type="Proteomes" id="UP000317036"/>
    </source>
</evidence>
<keyword evidence="7" id="KW-1185">Reference proteome</keyword>
<dbReference type="PANTHER" id="PTHR43280:SF10">
    <property type="entry name" value="REGULATORY PROTEIN POCR"/>
    <property type="match status" value="1"/>
</dbReference>
<dbReference type="GO" id="GO:0003700">
    <property type="term" value="F:DNA-binding transcription factor activity"/>
    <property type="evidence" value="ECO:0007669"/>
    <property type="project" value="InterPro"/>
</dbReference>
<evidence type="ECO:0000256" key="1">
    <source>
        <dbReference type="ARBA" id="ARBA00023015"/>
    </source>
</evidence>
<keyword evidence="4" id="KW-0472">Membrane</keyword>
<keyword evidence="1" id="KW-0805">Transcription regulation</keyword>
<evidence type="ECO:0000256" key="4">
    <source>
        <dbReference type="SAM" id="Phobius"/>
    </source>
</evidence>
<dbReference type="AlphaFoldDB" id="A0A559KGD0"/>
<proteinExistence type="predicted"/>
<feature type="transmembrane region" description="Helical" evidence="4">
    <location>
        <begin position="305"/>
        <end position="329"/>
    </location>
</feature>
<dbReference type="RefSeq" id="WP_144844008.1">
    <property type="nucleotide sequence ID" value="NZ_VNJI01000004.1"/>
</dbReference>
<dbReference type="PROSITE" id="PS01124">
    <property type="entry name" value="HTH_ARAC_FAMILY_2"/>
    <property type="match status" value="1"/>
</dbReference>
<dbReference type="Pfam" id="PF17853">
    <property type="entry name" value="GGDEF_2"/>
    <property type="match status" value="1"/>
</dbReference>
<reference evidence="6 7" key="1">
    <citation type="submission" date="2019-07" db="EMBL/GenBank/DDBJ databases">
        <authorList>
            <person name="Kim J."/>
        </authorList>
    </citation>
    <scope>NUCLEOTIDE SEQUENCE [LARGE SCALE GENOMIC DNA]</scope>
    <source>
        <strain evidence="6 7">JC52</strain>
    </source>
</reference>
<evidence type="ECO:0000313" key="6">
    <source>
        <dbReference type="EMBL" id="TVY11179.1"/>
    </source>
</evidence>
<gene>
    <name evidence="6" type="ORF">FPZ49_04925</name>
</gene>
<dbReference type="Pfam" id="PF12833">
    <property type="entry name" value="HTH_18"/>
    <property type="match status" value="1"/>
</dbReference>